<dbReference type="Gene3D" id="3.30.750.44">
    <property type="match status" value="1"/>
</dbReference>
<dbReference type="EMBL" id="NVUL01000035">
    <property type="protein sequence ID" value="PCI78234.1"/>
    <property type="molecule type" value="Genomic_DNA"/>
</dbReference>
<reference evidence="4" key="1">
    <citation type="submission" date="2017-08" db="EMBL/GenBank/DDBJ databases">
        <title>A dynamic microbial community with high functional redundancy inhabits the cold, oxic subseafloor aquifer.</title>
        <authorList>
            <person name="Tully B.J."/>
            <person name="Wheat C.G."/>
            <person name="Glazer B.T."/>
            <person name="Huber J.A."/>
        </authorList>
    </citation>
    <scope>NUCLEOTIDE SEQUENCE [LARGE SCALE GENOMIC DNA]</scope>
</reference>
<dbReference type="CDD" id="cd07563">
    <property type="entry name" value="Peptidase_S41_IRBP"/>
    <property type="match status" value="1"/>
</dbReference>
<feature type="domain" description="Tail specific protease" evidence="2">
    <location>
        <begin position="113"/>
        <end position="311"/>
    </location>
</feature>
<dbReference type="InterPro" id="IPR029045">
    <property type="entry name" value="ClpP/crotonase-like_dom_sf"/>
</dbReference>
<feature type="signal peptide" evidence="1">
    <location>
        <begin position="1"/>
        <end position="25"/>
    </location>
</feature>
<name>A0A2A4X6V3_9GAMM</name>
<evidence type="ECO:0000259" key="2">
    <source>
        <dbReference type="SMART" id="SM00245"/>
    </source>
</evidence>
<dbReference type="SUPFAM" id="SSF52096">
    <property type="entry name" value="ClpP/crotonase"/>
    <property type="match status" value="1"/>
</dbReference>
<dbReference type="InterPro" id="IPR005151">
    <property type="entry name" value="Tail-specific_protease"/>
</dbReference>
<evidence type="ECO:0000313" key="3">
    <source>
        <dbReference type="EMBL" id="PCI78234.1"/>
    </source>
</evidence>
<evidence type="ECO:0000256" key="1">
    <source>
        <dbReference type="SAM" id="SignalP"/>
    </source>
</evidence>
<dbReference type="Gene3D" id="3.90.226.10">
    <property type="entry name" value="2-enoyl-CoA Hydratase, Chain A, domain 1"/>
    <property type="match status" value="1"/>
</dbReference>
<organism evidence="3 4">
    <name type="scientific">SAR86 cluster bacterium</name>
    <dbReference type="NCBI Taxonomy" id="2030880"/>
    <lineage>
        <taxon>Bacteria</taxon>
        <taxon>Pseudomonadati</taxon>
        <taxon>Pseudomonadota</taxon>
        <taxon>Gammaproteobacteria</taxon>
        <taxon>SAR86 cluster</taxon>
    </lineage>
</organism>
<dbReference type="AlphaFoldDB" id="A0A2A4X6V3"/>
<comment type="caution">
    <text evidence="3">The sequence shown here is derived from an EMBL/GenBank/DDBJ whole genome shotgun (WGS) entry which is preliminary data.</text>
</comment>
<protein>
    <recommendedName>
        <fullName evidence="2">Tail specific protease domain-containing protein</fullName>
    </recommendedName>
</protein>
<dbReference type="PANTHER" id="PTHR11261">
    <property type="entry name" value="INTERPHOTORECEPTOR RETINOID-BINDING PROTEIN"/>
    <property type="match status" value="1"/>
</dbReference>
<dbReference type="Proteomes" id="UP000218767">
    <property type="component" value="Unassembled WGS sequence"/>
</dbReference>
<gene>
    <name evidence="3" type="ORF">COB20_06840</name>
</gene>
<dbReference type="GO" id="GO:0008236">
    <property type="term" value="F:serine-type peptidase activity"/>
    <property type="evidence" value="ECO:0007669"/>
    <property type="project" value="InterPro"/>
</dbReference>
<dbReference type="Pfam" id="PF03572">
    <property type="entry name" value="Peptidase_S41"/>
    <property type="match status" value="1"/>
</dbReference>
<dbReference type="PANTHER" id="PTHR11261:SF3">
    <property type="entry name" value="RETINOL-BINDING PROTEIN 3"/>
    <property type="match status" value="1"/>
</dbReference>
<evidence type="ECO:0000313" key="4">
    <source>
        <dbReference type="Proteomes" id="UP000218767"/>
    </source>
</evidence>
<dbReference type="SMART" id="SM00245">
    <property type="entry name" value="TSPc"/>
    <property type="match status" value="1"/>
</dbReference>
<keyword evidence="1" id="KW-0732">Signal</keyword>
<sequence length="349" mass="40013">MPRITISKHIVVIVMSMCMSTLECAEITLTQNLKNEVISKVIEQMEDKYILPDRGLIAANELRSRSETGYFDGITDSRTFANRLTHVLDTIDDWHIWVNYYPNPIREDYVARQPSLDERIEQAALIRRRNFGFEKIERLVGNIGYIDYKNFYFEEEESERALSNAMELISHTSGLIIRLSGGGDPRMVELFLSYLLEEKTHVGSIVYRDQSIVEENWTWDEILGPHYGTERPIYLLINEETFSAAEAFTYVLTNRSRATTVGETTIGGAHPSDTVRIHKHFMMSVPVARSISPITGTNWQNVGIRPDYEVVPDVAFDTAYKLILEELISNSEDSAARSEQEYALRILNE</sequence>
<dbReference type="GO" id="GO:0006508">
    <property type="term" value="P:proteolysis"/>
    <property type="evidence" value="ECO:0007669"/>
    <property type="project" value="InterPro"/>
</dbReference>
<feature type="chain" id="PRO_5012065470" description="Tail specific protease domain-containing protein" evidence="1">
    <location>
        <begin position="26"/>
        <end position="349"/>
    </location>
</feature>
<accession>A0A2A4X6V3</accession>
<proteinExistence type="predicted"/>